<keyword evidence="1" id="KW-0472">Membrane</keyword>
<feature type="transmembrane region" description="Helical" evidence="1">
    <location>
        <begin position="5"/>
        <end position="23"/>
    </location>
</feature>
<accession>A0A0E9TV14</accession>
<protein>
    <submittedName>
        <fullName evidence="2">Uncharacterized protein</fullName>
    </submittedName>
</protein>
<proteinExistence type="predicted"/>
<feature type="transmembrane region" description="Helical" evidence="1">
    <location>
        <begin position="29"/>
        <end position="47"/>
    </location>
</feature>
<dbReference type="AlphaFoldDB" id="A0A0E9TV14"/>
<sequence length="59" mass="7172">MFVNIAIVCMLYILVLSLNIYTVDFPECHPFYFVFFYPLSPIIKWWVWESLDRTVIKVH</sequence>
<dbReference type="EMBL" id="GBXM01051171">
    <property type="protein sequence ID" value="JAH57406.1"/>
    <property type="molecule type" value="Transcribed_RNA"/>
</dbReference>
<keyword evidence="1" id="KW-1133">Transmembrane helix</keyword>
<evidence type="ECO:0000256" key="1">
    <source>
        <dbReference type="SAM" id="Phobius"/>
    </source>
</evidence>
<reference evidence="2" key="2">
    <citation type="journal article" date="2015" name="Fish Shellfish Immunol.">
        <title>Early steps in the European eel (Anguilla anguilla)-Vibrio vulnificus interaction in the gills: Role of the RtxA13 toxin.</title>
        <authorList>
            <person name="Callol A."/>
            <person name="Pajuelo D."/>
            <person name="Ebbesson L."/>
            <person name="Teles M."/>
            <person name="MacKenzie S."/>
            <person name="Amaro C."/>
        </authorList>
    </citation>
    <scope>NUCLEOTIDE SEQUENCE</scope>
</reference>
<keyword evidence="1" id="KW-0812">Transmembrane</keyword>
<evidence type="ECO:0000313" key="2">
    <source>
        <dbReference type="EMBL" id="JAH57406.1"/>
    </source>
</evidence>
<reference evidence="2" key="1">
    <citation type="submission" date="2014-11" db="EMBL/GenBank/DDBJ databases">
        <authorList>
            <person name="Amaro Gonzalez C."/>
        </authorList>
    </citation>
    <scope>NUCLEOTIDE SEQUENCE</scope>
</reference>
<name>A0A0E9TV14_ANGAN</name>
<organism evidence="2">
    <name type="scientific">Anguilla anguilla</name>
    <name type="common">European freshwater eel</name>
    <name type="synonym">Muraena anguilla</name>
    <dbReference type="NCBI Taxonomy" id="7936"/>
    <lineage>
        <taxon>Eukaryota</taxon>
        <taxon>Metazoa</taxon>
        <taxon>Chordata</taxon>
        <taxon>Craniata</taxon>
        <taxon>Vertebrata</taxon>
        <taxon>Euteleostomi</taxon>
        <taxon>Actinopterygii</taxon>
        <taxon>Neopterygii</taxon>
        <taxon>Teleostei</taxon>
        <taxon>Anguilliformes</taxon>
        <taxon>Anguillidae</taxon>
        <taxon>Anguilla</taxon>
    </lineage>
</organism>